<sequence length="316" mass="35996">MSQPDVPFPQSPVVPTMVDGDHTIQFSCHKGISCWNACCSNIDISLTPYDIVRLKKHLGISSTEFLRDYTVPYEMEKDGMAGVKLRPIENGTACRFMQPEGCGVYADRPTACRYYPVALLSMRRQDEYVDRQSYAIVKEDHCKGHEVARSISVDDYRKEQGLPEYDELARGWRQLVLKKKSSGPTIGTPSLKSRQLFFMASYDIDTFHSFVESEAFSRLFAMTDDERTLILADDVELLQFSFRFLRQVLFGEQSIALNEEAAKERLESWKARQIEIEREAAEKRAKLDEEMAREGFNEEDSGLGVCDDDGASCARD</sequence>
<evidence type="ECO:0000313" key="4">
    <source>
        <dbReference type="Proteomes" id="UP000268908"/>
    </source>
</evidence>
<dbReference type="Proteomes" id="UP000268908">
    <property type="component" value="Unassembled WGS sequence"/>
</dbReference>
<dbReference type="InterPro" id="IPR005358">
    <property type="entry name" value="Puta_zinc/iron-chelating_dom"/>
</dbReference>
<keyword evidence="4" id="KW-1185">Reference proteome</keyword>
<dbReference type="RefSeq" id="WP_121242471.1">
    <property type="nucleotide sequence ID" value="NZ_BHVV01000003.1"/>
</dbReference>
<dbReference type="AlphaFoldDB" id="A0A497XB26"/>
<feature type="region of interest" description="Disordered" evidence="2">
    <location>
        <begin position="291"/>
        <end position="316"/>
    </location>
</feature>
<evidence type="ECO:0000313" key="3">
    <source>
        <dbReference type="EMBL" id="RLJ63648.1"/>
    </source>
</evidence>
<comment type="caution">
    <text evidence="3">The sequence shown here is derived from an EMBL/GenBank/DDBJ whole genome shotgun (WGS) entry which is preliminary data.</text>
</comment>
<feature type="compositionally biased region" description="Acidic residues" evidence="2">
    <location>
        <begin position="297"/>
        <end position="310"/>
    </location>
</feature>
<feature type="coiled-coil region" evidence="1">
    <location>
        <begin position="259"/>
        <end position="291"/>
    </location>
</feature>
<reference evidence="3 4" key="1">
    <citation type="submission" date="2018-10" db="EMBL/GenBank/DDBJ databases">
        <title>Genomic Encyclopedia of Type Strains, Phase IV (KMG-IV): sequencing the most valuable type-strain genomes for metagenomic binning, comparative biology and taxonomic classification.</title>
        <authorList>
            <person name="Goeker M."/>
        </authorList>
    </citation>
    <scope>NUCLEOTIDE SEQUENCE [LARGE SCALE GENOMIC DNA]</scope>
    <source>
        <strain evidence="3 4">DSM 26916</strain>
    </source>
</reference>
<dbReference type="PANTHER" id="PTHR35866:SF1">
    <property type="entry name" value="YKGJ FAMILY CYSTEINE CLUSTER PROTEIN"/>
    <property type="match status" value="1"/>
</dbReference>
<dbReference type="EMBL" id="RCCI01000006">
    <property type="protein sequence ID" value="RLJ63648.1"/>
    <property type="molecule type" value="Genomic_DNA"/>
</dbReference>
<proteinExistence type="predicted"/>
<protein>
    <submittedName>
        <fullName evidence="3">Uncharacterized protein</fullName>
    </submittedName>
</protein>
<evidence type="ECO:0000256" key="2">
    <source>
        <dbReference type="SAM" id="MobiDB-lite"/>
    </source>
</evidence>
<keyword evidence="1" id="KW-0175">Coiled coil</keyword>
<accession>A0A497XB26</accession>
<dbReference type="Pfam" id="PF03692">
    <property type="entry name" value="CxxCxxCC"/>
    <property type="match status" value="1"/>
</dbReference>
<gene>
    <name evidence="3" type="ORF">DFR35_2278</name>
</gene>
<name>A0A497XB26_9PROT</name>
<organism evidence="3 4">
    <name type="scientific">Sulfurisoma sediminicola</name>
    <dbReference type="NCBI Taxonomy" id="1381557"/>
    <lineage>
        <taxon>Bacteria</taxon>
        <taxon>Pseudomonadati</taxon>
        <taxon>Pseudomonadota</taxon>
        <taxon>Betaproteobacteria</taxon>
        <taxon>Nitrosomonadales</taxon>
        <taxon>Sterolibacteriaceae</taxon>
        <taxon>Sulfurisoma</taxon>
    </lineage>
</organism>
<dbReference type="PANTHER" id="PTHR35866">
    <property type="entry name" value="PUTATIVE-RELATED"/>
    <property type="match status" value="1"/>
</dbReference>
<dbReference type="OrthoDB" id="9810361at2"/>
<evidence type="ECO:0000256" key="1">
    <source>
        <dbReference type="SAM" id="Coils"/>
    </source>
</evidence>